<feature type="compositionally biased region" description="Basic and acidic residues" evidence="6">
    <location>
        <begin position="261"/>
        <end position="276"/>
    </location>
</feature>
<dbReference type="Proteomes" id="UP000521578">
    <property type="component" value="Unassembled WGS sequence"/>
</dbReference>
<dbReference type="GO" id="GO:0005654">
    <property type="term" value="C:nucleoplasm"/>
    <property type="evidence" value="ECO:0007669"/>
    <property type="project" value="TreeGrafter"/>
</dbReference>
<dbReference type="PANTHER" id="PTHR25462:SF302">
    <property type="entry name" value="PROTEIN PML"/>
    <property type="match status" value="1"/>
</dbReference>
<dbReference type="AlphaFoldDB" id="A0AA97N451"/>
<reference evidence="9" key="1">
    <citation type="submission" date="2022-12" db="EMBL/GenBank/DDBJ databases">
        <title>Bird 10,000 Genomes (B10K) Project - Family phase.</title>
        <authorList>
            <person name="Zhang G."/>
        </authorList>
    </citation>
    <scope>NUCLEOTIDE SEQUENCE</scope>
    <source>
        <strain evidence="9">B10K-CU-030-46</strain>
        <tissue evidence="9">Muscle</tissue>
    </source>
</reference>
<evidence type="ECO:0000256" key="2">
    <source>
        <dbReference type="ARBA" id="ARBA00022771"/>
    </source>
</evidence>
<feature type="non-terminal residue" evidence="9">
    <location>
        <position position="1"/>
    </location>
</feature>
<protein>
    <submittedName>
        <fullName evidence="9">PML protein</fullName>
    </submittedName>
</protein>
<proteinExistence type="predicted"/>
<comment type="caution">
    <text evidence="9">The sequence shown here is derived from an EMBL/GenBank/DDBJ whole genome shotgun (WGS) entry which is preliminary data.</text>
</comment>
<sequence length="390" mass="43060">PPSLPKVLEDGSPRGDADAAAAPTETRSQAGTPWPSPPSQPPETEDDFQFLLCEGCRQESPHLKLLGCLHTLCQGCLSREGAGQCPVCHTAIPQASGTPGMANVLFTNLRARLKVYERVVGGGDLSCDNCRKNGEFWCSECSEFLCTSCFQAHQRYLRGDSHWARRVTDIRAGSAQDFLEGIRGTWNLSCSNPAHRSQPGRVGSLGCPGQGQGLHSMVAAGPPSWGPCTALARPWQVPGRREGAPAGRAPRAPRSRRREAKRGGREGRDSRWEEARRELRERIRESAERLERLVRREAEELEALLEARQEGARRELAAELRRVEGVLGRMEAAERLVEKLSRYGTEQEVMDMQPFIKGALQELQRLRPPAVAELGEPGEFSECRARLEAL</sequence>
<organism evidence="9">
    <name type="scientific">Menura novaehollandiae</name>
    <name type="common">superb lyrebird</name>
    <dbReference type="NCBI Taxonomy" id="47692"/>
    <lineage>
        <taxon>Eukaryota</taxon>
        <taxon>Metazoa</taxon>
        <taxon>Chordata</taxon>
        <taxon>Craniata</taxon>
        <taxon>Vertebrata</taxon>
        <taxon>Euteleostomi</taxon>
        <taxon>Archelosauria</taxon>
        <taxon>Archosauria</taxon>
        <taxon>Dinosauria</taxon>
        <taxon>Saurischia</taxon>
        <taxon>Theropoda</taxon>
        <taxon>Coelurosauria</taxon>
        <taxon>Aves</taxon>
        <taxon>Neognathae</taxon>
        <taxon>Neoaves</taxon>
        <taxon>Telluraves</taxon>
        <taxon>Australaves</taxon>
        <taxon>Passeriformes</taxon>
        <taxon>Menuridae</taxon>
        <taxon>Menura</taxon>
    </lineage>
</organism>
<dbReference type="SMART" id="SM00184">
    <property type="entry name" value="RING"/>
    <property type="match status" value="1"/>
</dbReference>
<dbReference type="PROSITE" id="PS00518">
    <property type="entry name" value="ZF_RING_1"/>
    <property type="match status" value="1"/>
</dbReference>
<accession>A0AA97N451</accession>
<dbReference type="PROSITE" id="PS50089">
    <property type="entry name" value="ZF_RING_2"/>
    <property type="match status" value="1"/>
</dbReference>
<gene>
    <name evidence="9" type="primary">Pml</name>
    <name evidence="9" type="ORF">MENNOV_R10788</name>
</gene>
<dbReference type="InterPro" id="IPR013083">
    <property type="entry name" value="Znf_RING/FYVE/PHD"/>
</dbReference>
<dbReference type="EMBL" id="VWPS01000158">
    <property type="protein sequence ID" value="NXE92333.1"/>
    <property type="molecule type" value="Genomic_DNA"/>
</dbReference>
<dbReference type="InterPro" id="IPR021978">
    <property type="entry name" value="PML-like_CC"/>
</dbReference>
<dbReference type="Pfam" id="PF12126">
    <property type="entry name" value="PML_CC"/>
    <property type="match status" value="1"/>
</dbReference>
<dbReference type="PROSITE" id="PS50119">
    <property type="entry name" value="ZF_BBOX"/>
    <property type="match status" value="1"/>
</dbReference>
<dbReference type="GO" id="GO:0008630">
    <property type="term" value="P:intrinsic apoptotic signaling pathway in response to DNA damage"/>
    <property type="evidence" value="ECO:0007669"/>
    <property type="project" value="TreeGrafter"/>
</dbReference>
<feature type="compositionally biased region" description="Basic residues" evidence="6">
    <location>
        <begin position="251"/>
        <end position="260"/>
    </location>
</feature>
<name>A0AA97N451_9PASS</name>
<dbReference type="InterPro" id="IPR047153">
    <property type="entry name" value="TRIM45/56/19-like"/>
</dbReference>
<feature type="non-terminal residue" evidence="9">
    <location>
        <position position="390"/>
    </location>
</feature>
<evidence type="ECO:0000313" key="9">
    <source>
        <dbReference type="EMBL" id="NXE92333.1"/>
    </source>
</evidence>
<evidence type="ECO:0000256" key="6">
    <source>
        <dbReference type="SAM" id="MobiDB-lite"/>
    </source>
</evidence>
<feature type="compositionally biased region" description="Basic and acidic residues" evidence="6">
    <location>
        <begin position="7"/>
        <end position="17"/>
    </location>
</feature>
<dbReference type="GO" id="GO:0044790">
    <property type="term" value="P:suppression of viral release by host"/>
    <property type="evidence" value="ECO:0007669"/>
    <property type="project" value="TreeGrafter"/>
</dbReference>
<feature type="domain" description="B box-type" evidence="8">
    <location>
        <begin position="127"/>
        <end position="158"/>
    </location>
</feature>
<evidence type="ECO:0000256" key="3">
    <source>
        <dbReference type="ARBA" id="ARBA00022833"/>
    </source>
</evidence>
<keyword evidence="2 4" id="KW-0863">Zinc-finger</keyword>
<dbReference type="PANTHER" id="PTHR25462">
    <property type="entry name" value="BONUS, ISOFORM C-RELATED"/>
    <property type="match status" value="1"/>
</dbReference>
<feature type="region of interest" description="Disordered" evidence="6">
    <location>
        <begin position="237"/>
        <end position="276"/>
    </location>
</feature>
<evidence type="ECO:0000256" key="1">
    <source>
        <dbReference type="ARBA" id="ARBA00022723"/>
    </source>
</evidence>
<dbReference type="SUPFAM" id="SSF57850">
    <property type="entry name" value="RING/U-box"/>
    <property type="match status" value="1"/>
</dbReference>
<keyword evidence="5" id="KW-0175">Coiled coil</keyword>
<dbReference type="InterPro" id="IPR000315">
    <property type="entry name" value="Znf_B-box"/>
</dbReference>
<keyword evidence="1" id="KW-0479">Metal-binding</keyword>
<keyword evidence="10" id="KW-1185">Reference proteome</keyword>
<evidence type="ECO:0000259" key="7">
    <source>
        <dbReference type="PROSITE" id="PS50089"/>
    </source>
</evidence>
<evidence type="ECO:0000259" key="8">
    <source>
        <dbReference type="PROSITE" id="PS50119"/>
    </source>
</evidence>
<dbReference type="CDD" id="cd19804">
    <property type="entry name" value="Bbox1_TRIM19_C-V"/>
    <property type="match status" value="1"/>
</dbReference>
<dbReference type="Pfam" id="PF22586">
    <property type="entry name" value="ANCHR-like_BBOX"/>
    <property type="match status" value="1"/>
</dbReference>
<feature type="coiled-coil region" evidence="5">
    <location>
        <begin position="276"/>
        <end position="315"/>
    </location>
</feature>
<keyword evidence="3" id="KW-0862">Zinc</keyword>
<dbReference type="InterPro" id="IPR001841">
    <property type="entry name" value="Znf_RING"/>
</dbReference>
<feature type="domain" description="RING-type" evidence="7">
    <location>
        <begin position="53"/>
        <end position="89"/>
    </location>
</feature>
<dbReference type="Gene3D" id="3.30.40.10">
    <property type="entry name" value="Zinc/RING finger domain, C3HC4 (zinc finger)"/>
    <property type="match status" value="1"/>
</dbReference>
<evidence type="ECO:0000256" key="5">
    <source>
        <dbReference type="SAM" id="Coils"/>
    </source>
</evidence>
<evidence type="ECO:0000256" key="4">
    <source>
        <dbReference type="PROSITE-ProRule" id="PRU00024"/>
    </source>
</evidence>
<feature type="region of interest" description="Disordered" evidence="6">
    <location>
        <begin position="1"/>
        <end position="45"/>
    </location>
</feature>
<evidence type="ECO:0000313" key="10">
    <source>
        <dbReference type="Proteomes" id="UP000521578"/>
    </source>
</evidence>
<dbReference type="InterPro" id="IPR017907">
    <property type="entry name" value="Znf_RING_CS"/>
</dbReference>
<dbReference type="GO" id="GO:0008270">
    <property type="term" value="F:zinc ion binding"/>
    <property type="evidence" value="ECO:0007669"/>
    <property type="project" value="UniProtKB-KW"/>
</dbReference>
<dbReference type="GO" id="GO:0045087">
    <property type="term" value="P:innate immune response"/>
    <property type="evidence" value="ECO:0007669"/>
    <property type="project" value="TreeGrafter"/>
</dbReference>